<keyword evidence="7" id="KW-1185">Reference proteome</keyword>
<evidence type="ECO:0000256" key="3">
    <source>
        <dbReference type="ARBA" id="ARBA00022989"/>
    </source>
</evidence>
<feature type="transmembrane region" description="Helical" evidence="5">
    <location>
        <begin position="24"/>
        <end position="42"/>
    </location>
</feature>
<keyword evidence="3 5" id="KW-1133">Transmembrane helix</keyword>
<accession>A0A0R1UR07</accession>
<dbReference type="EMBL" id="AZFS01000046">
    <property type="protein sequence ID" value="KRL95596.1"/>
    <property type="molecule type" value="Genomic_DNA"/>
</dbReference>
<comment type="subcellular location">
    <subcellularLocation>
        <location evidence="5">Cell membrane</location>
        <topology evidence="5">Multi-pass membrane protein</topology>
    </subcellularLocation>
    <subcellularLocation>
        <location evidence="1">Membrane</location>
        <topology evidence="1">Multi-pass membrane protein</topology>
    </subcellularLocation>
</comment>
<dbReference type="PATRIC" id="fig|1423753.3.peg.2700"/>
<dbReference type="Pfam" id="PF01925">
    <property type="entry name" value="TauE"/>
    <property type="match status" value="1"/>
</dbReference>
<organism evidence="6 7">
    <name type="scientific">Levilactobacillus hammesii DSM 16381</name>
    <dbReference type="NCBI Taxonomy" id="1423753"/>
    <lineage>
        <taxon>Bacteria</taxon>
        <taxon>Bacillati</taxon>
        <taxon>Bacillota</taxon>
        <taxon>Bacilli</taxon>
        <taxon>Lactobacillales</taxon>
        <taxon>Lactobacillaceae</taxon>
        <taxon>Levilactobacillus</taxon>
    </lineage>
</organism>
<sequence length="139" mass="14505">MIMGGIVLVKYWRPTVKPATNRPGLAIFFGLLSGLMVGIGGLSGGATTAAGLSILGLSAVEAAGTATYVLFWMSLVGFISHLMTSTIDWQVGLGLMCGAIVGAVVTPLVLQRLNFVKVNRVLTPLLGLVIIYFGARLLV</sequence>
<protein>
    <recommendedName>
        <fullName evidence="5">Probable membrane transporter protein</fullName>
    </recommendedName>
</protein>
<dbReference type="AlphaFoldDB" id="A0A0R1UR07"/>
<proteinExistence type="inferred from homology"/>
<evidence type="ECO:0000256" key="1">
    <source>
        <dbReference type="ARBA" id="ARBA00004141"/>
    </source>
</evidence>
<keyword evidence="2 5" id="KW-0812">Transmembrane</keyword>
<keyword evidence="4 5" id="KW-0472">Membrane</keyword>
<dbReference type="Proteomes" id="UP000051580">
    <property type="component" value="Unassembled WGS sequence"/>
</dbReference>
<keyword evidence="5" id="KW-1003">Cell membrane</keyword>
<dbReference type="STRING" id="1423753.FD28_GL002570"/>
<feature type="transmembrane region" description="Helical" evidence="5">
    <location>
        <begin position="91"/>
        <end position="109"/>
    </location>
</feature>
<feature type="transmembrane region" description="Helical" evidence="5">
    <location>
        <begin position="54"/>
        <end position="79"/>
    </location>
</feature>
<reference evidence="6 7" key="1">
    <citation type="journal article" date="2015" name="Genome Announc.">
        <title>Expanding the biotechnology potential of lactobacilli through comparative genomics of 213 strains and associated genera.</title>
        <authorList>
            <person name="Sun Z."/>
            <person name="Harris H.M."/>
            <person name="McCann A."/>
            <person name="Guo C."/>
            <person name="Argimon S."/>
            <person name="Zhang W."/>
            <person name="Yang X."/>
            <person name="Jeffery I.B."/>
            <person name="Cooney J.C."/>
            <person name="Kagawa T.F."/>
            <person name="Liu W."/>
            <person name="Song Y."/>
            <person name="Salvetti E."/>
            <person name="Wrobel A."/>
            <person name="Rasinkangas P."/>
            <person name="Parkhill J."/>
            <person name="Rea M.C."/>
            <person name="O'Sullivan O."/>
            <person name="Ritari J."/>
            <person name="Douillard F.P."/>
            <person name="Paul Ross R."/>
            <person name="Yang R."/>
            <person name="Briner A.E."/>
            <person name="Felis G.E."/>
            <person name="de Vos W.M."/>
            <person name="Barrangou R."/>
            <person name="Klaenhammer T.R."/>
            <person name="Caufield P.W."/>
            <person name="Cui Y."/>
            <person name="Zhang H."/>
            <person name="O'Toole P.W."/>
        </authorList>
    </citation>
    <scope>NUCLEOTIDE SEQUENCE [LARGE SCALE GENOMIC DNA]</scope>
    <source>
        <strain evidence="6 7">DSM 16381</strain>
    </source>
</reference>
<comment type="caution">
    <text evidence="6">The sequence shown here is derived from an EMBL/GenBank/DDBJ whole genome shotgun (WGS) entry which is preliminary data.</text>
</comment>
<gene>
    <name evidence="6" type="ORF">FD28_GL002570</name>
</gene>
<name>A0A0R1UR07_9LACO</name>
<comment type="similarity">
    <text evidence="5">Belongs to the 4-toluene sulfonate uptake permease (TSUP) (TC 2.A.102) family.</text>
</comment>
<feature type="transmembrane region" description="Helical" evidence="5">
    <location>
        <begin position="121"/>
        <end position="138"/>
    </location>
</feature>
<evidence type="ECO:0000256" key="4">
    <source>
        <dbReference type="ARBA" id="ARBA00023136"/>
    </source>
</evidence>
<evidence type="ECO:0000256" key="5">
    <source>
        <dbReference type="RuleBase" id="RU363041"/>
    </source>
</evidence>
<evidence type="ECO:0000313" key="7">
    <source>
        <dbReference type="Proteomes" id="UP000051580"/>
    </source>
</evidence>
<dbReference type="InterPro" id="IPR002781">
    <property type="entry name" value="TM_pro_TauE-like"/>
</dbReference>
<dbReference type="GO" id="GO:0005886">
    <property type="term" value="C:plasma membrane"/>
    <property type="evidence" value="ECO:0007669"/>
    <property type="project" value="UniProtKB-SubCell"/>
</dbReference>
<evidence type="ECO:0000256" key="2">
    <source>
        <dbReference type="ARBA" id="ARBA00022692"/>
    </source>
</evidence>
<evidence type="ECO:0000313" key="6">
    <source>
        <dbReference type="EMBL" id="KRL95596.1"/>
    </source>
</evidence>